<accession>A0A377BCT1</accession>
<organism evidence="3 4">
    <name type="scientific">Escherichia coli</name>
    <dbReference type="NCBI Taxonomy" id="562"/>
    <lineage>
        <taxon>Bacteria</taxon>
        <taxon>Pseudomonadati</taxon>
        <taxon>Pseudomonadota</taxon>
        <taxon>Gammaproteobacteria</taxon>
        <taxon>Enterobacterales</taxon>
        <taxon>Enterobacteriaceae</taxon>
        <taxon>Escherichia</taxon>
    </lineage>
</organism>
<dbReference type="RefSeq" id="WP_223366821.1">
    <property type="nucleotide sequence ID" value="NZ_NNAC01000054.1"/>
</dbReference>
<evidence type="ECO:0000313" key="3">
    <source>
        <dbReference type="EMBL" id="STL60215.1"/>
    </source>
</evidence>
<keyword evidence="2" id="KW-1133">Transmembrane helix</keyword>
<gene>
    <name evidence="3" type="ORF">NCTC13148_00129</name>
</gene>
<evidence type="ECO:0000256" key="1">
    <source>
        <dbReference type="SAM" id="MobiDB-lite"/>
    </source>
</evidence>
<reference evidence="3 4" key="1">
    <citation type="submission" date="2018-06" db="EMBL/GenBank/DDBJ databases">
        <authorList>
            <consortium name="Pathogen Informatics"/>
            <person name="Doyle S."/>
        </authorList>
    </citation>
    <scope>NUCLEOTIDE SEQUENCE [LARGE SCALE GENOMIC DNA]</scope>
    <source>
        <strain evidence="3 4">NCTC13148</strain>
    </source>
</reference>
<sequence length="67" mass="7152">MNIVGPGGLFLYAAALLTLLAVLAIARRQPRRANQAKAAPRSPSTPMITGSLDTMICMEKRAQGVRD</sequence>
<keyword evidence="2" id="KW-0472">Membrane</keyword>
<feature type="transmembrane region" description="Helical" evidence="2">
    <location>
        <begin position="6"/>
        <end position="26"/>
    </location>
</feature>
<keyword evidence="2" id="KW-0812">Transmembrane</keyword>
<proteinExistence type="predicted"/>
<evidence type="ECO:0000313" key="4">
    <source>
        <dbReference type="Proteomes" id="UP000254255"/>
    </source>
</evidence>
<dbReference type="EMBL" id="UGET01000002">
    <property type="protein sequence ID" value="STL60215.1"/>
    <property type="molecule type" value="Genomic_DNA"/>
</dbReference>
<dbReference type="AlphaFoldDB" id="A0A377BCT1"/>
<protein>
    <submittedName>
        <fullName evidence="3">Uncharacterized protein</fullName>
    </submittedName>
</protein>
<evidence type="ECO:0000256" key="2">
    <source>
        <dbReference type="SAM" id="Phobius"/>
    </source>
</evidence>
<name>A0A377BCT1_ECOLX</name>
<dbReference type="Proteomes" id="UP000254255">
    <property type="component" value="Unassembled WGS sequence"/>
</dbReference>
<feature type="region of interest" description="Disordered" evidence="1">
    <location>
        <begin position="30"/>
        <end position="50"/>
    </location>
</feature>